<keyword evidence="2" id="KW-0949">S-adenosyl-L-methionine</keyword>
<dbReference type="InterPro" id="IPR013785">
    <property type="entry name" value="Aldolase_TIM"/>
</dbReference>
<dbReference type="InterPro" id="IPR050377">
    <property type="entry name" value="Radical_SAM_PqqE_MftC-like"/>
</dbReference>
<keyword evidence="8" id="KW-1185">Reference proteome</keyword>
<protein>
    <submittedName>
        <fullName evidence="7">Radical SAM protein</fullName>
    </submittedName>
</protein>
<evidence type="ECO:0000256" key="2">
    <source>
        <dbReference type="ARBA" id="ARBA00022691"/>
    </source>
</evidence>
<evidence type="ECO:0000256" key="5">
    <source>
        <dbReference type="ARBA" id="ARBA00023014"/>
    </source>
</evidence>
<dbReference type="InterPro" id="IPR058240">
    <property type="entry name" value="rSAM_sf"/>
</dbReference>
<dbReference type="PANTHER" id="PTHR11228">
    <property type="entry name" value="RADICAL SAM DOMAIN PROTEIN"/>
    <property type="match status" value="1"/>
</dbReference>
<sequence>MDIRIVSINPHKYYCDCRCVYCHLWNYPEKIKPYSMYEPLTSLYEQKAINPETTSLHWGGGESTLLKDFEETSRWSLDNGFVQYVHTNGFHLSQSIIDFLQENKGSVNISLDCGDRETYKRVKGVDKWDAVTKHIADYVNNAKDTNKVNIKYIIFKENNSLKQIEKFFEFCKKSNVSLVEFSFDFRDIRDKSVTDQSVKAAALFRHLAKVNGMAVEPFFMPMELQEKVNAQLEKMETSPWMNVKRFFRKII</sequence>
<dbReference type="EMBL" id="CP065938">
    <property type="protein sequence ID" value="UWX06320.1"/>
    <property type="molecule type" value="Genomic_DNA"/>
</dbReference>
<dbReference type="Proteomes" id="UP001058120">
    <property type="component" value="Chromosome"/>
</dbReference>
<dbReference type="PANTHER" id="PTHR11228:SF7">
    <property type="entry name" value="PQQA PEPTIDE CYCLASE"/>
    <property type="match status" value="1"/>
</dbReference>
<dbReference type="Gene3D" id="3.20.20.70">
    <property type="entry name" value="Aldolase class I"/>
    <property type="match status" value="1"/>
</dbReference>
<dbReference type="CDD" id="cd01335">
    <property type="entry name" value="Radical_SAM"/>
    <property type="match status" value="1"/>
</dbReference>
<evidence type="ECO:0000256" key="1">
    <source>
        <dbReference type="ARBA" id="ARBA00001966"/>
    </source>
</evidence>
<evidence type="ECO:0000256" key="3">
    <source>
        <dbReference type="ARBA" id="ARBA00022723"/>
    </source>
</evidence>
<feature type="domain" description="Radical SAM core" evidence="6">
    <location>
        <begin position="1"/>
        <end position="214"/>
    </location>
</feature>
<dbReference type="SFLD" id="SFLDG01067">
    <property type="entry name" value="SPASM/twitch_domain_containing"/>
    <property type="match status" value="1"/>
</dbReference>
<accession>A0ABY5Y2A0</accession>
<evidence type="ECO:0000259" key="6">
    <source>
        <dbReference type="PROSITE" id="PS51918"/>
    </source>
</evidence>
<keyword evidence="5" id="KW-0411">Iron-sulfur</keyword>
<dbReference type="Pfam" id="PF04055">
    <property type="entry name" value="Radical_SAM"/>
    <property type="match status" value="1"/>
</dbReference>
<dbReference type="RefSeq" id="WP_334315923.1">
    <property type="nucleotide sequence ID" value="NZ_CP065938.1"/>
</dbReference>
<keyword evidence="4" id="KW-0408">Iron</keyword>
<organism evidence="7 8">
    <name type="scientific">Taurinivorans muris</name>
    <dbReference type="NCBI Taxonomy" id="2787751"/>
    <lineage>
        <taxon>Bacteria</taxon>
        <taxon>Pseudomonadati</taxon>
        <taxon>Thermodesulfobacteriota</taxon>
        <taxon>Desulfovibrionia</taxon>
        <taxon>Desulfovibrionales</taxon>
        <taxon>Desulfovibrionaceae</taxon>
        <taxon>Taurinivorans</taxon>
    </lineage>
</organism>
<gene>
    <name evidence="7" type="ORF">JBF11_03125</name>
</gene>
<name>A0ABY5Y2A0_9BACT</name>
<dbReference type="SFLD" id="SFLDS00029">
    <property type="entry name" value="Radical_SAM"/>
    <property type="match status" value="1"/>
</dbReference>
<evidence type="ECO:0000313" key="7">
    <source>
        <dbReference type="EMBL" id="UWX06320.1"/>
    </source>
</evidence>
<keyword evidence="3" id="KW-0479">Metal-binding</keyword>
<evidence type="ECO:0000313" key="8">
    <source>
        <dbReference type="Proteomes" id="UP001058120"/>
    </source>
</evidence>
<evidence type="ECO:0000256" key="4">
    <source>
        <dbReference type="ARBA" id="ARBA00023004"/>
    </source>
</evidence>
<reference evidence="7" key="1">
    <citation type="submission" date="2020-12" db="EMBL/GenBank/DDBJ databases">
        <title>Taurinivorans muris gen. nov., sp. nov., fundamental and realized metabolic niche of a ubiquitous sulfidogenic bacterium in the murine intestine.</title>
        <authorList>
            <person name="Ye H."/>
            <person name="Hanson B.T."/>
            <person name="Loy A."/>
        </authorList>
    </citation>
    <scope>NUCLEOTIDE SEQUENCE</scope>
    <source>
        <strain evidence="7">LT0009</strain>
    </source>
</reference>
<dbReference type="SUPFAM" id="SSF102114">
    <property type="entry name" value="Radical SAM enzymes"/>
    <property type="match status" value="1"/>
</dbReference>
<proteinExistence type="predicted"/>
<comment type="cofactor">
    <cofactor evidence="1">
        <name>[4Fe-4S] cluster</name>
        <dbReference type="ChEBI" id="CHEBI:49883"/>
    </cofactor>
</comment>
<dbReference type="InterPro" id="IPR007197">
    <property type="entry name" value="rSAM"/>
</dbReference>
<dbReference type="PROSITE" id="PS51918">
    <property type="entry name" value="RADICAL_SAM"/>
    <property type="match status" value="1"/>
</dbReference>